<accession>A0A9K3JQV4</accession>
<evidence type="ECO:0000313" key="2">
    <source>
        <dbReference type="EMBL" id="KAF5818952.1"/>
    </source>
</evidence>
<keyword evidence="1" id="KW-0472">Membrane</keyword>
<keyword evidence="1" id="KW-1133">Transmembrane helix</keyword>
<dbReference type="Proteomes" id="UP000215914">
    <property type="component" value="Unassembled WGS sequence"/>
</dbReference>
<evidence type="ECO:0000256" key="1">
    <source>
        <dbReference type="SAM" id="Phobius"/>
    </source>
</evidence>
<organism evidence="2 3">
    <name type="scientific">Helianthus annuus</name>
    <name type="common">Common sunflower</name>
    <dbReference type="NCBI Taxonomy" id="4232"/>
    <lineage>
        <taxon>Eukaryota</taxon>
        <taxon>Viridiplantae</taxon>
        <taxon>Streptophyta</taxon>
        <taxon>Embryophyta</taxon>
        <taxon>Tracheophyta</taxon>
        <taxon>Spermatophyta</taxon>
        <taxon>Magnoliopsida</taxon>
        <taxon>eudicotyledons</taxon>
        <taxon>Gunneridae</taxon>
        <taxon>Pentapetalae</taxon>
        <taxon>asterids</taxon>
        <taxon>campanulids</taxon>
        <taxon>Asterales</taxon>
        <taxon>Asteraceae</taxon>
        <taxon>Asteroideae</taxon>
        <taxon>Heliantheae alliance</taxon>
        <taxon>Heliantheae</taxon>
        <taxon>Helianthus</taxon>
    </lineage>
</organism>
<dbReference type="EMBL" id="MNCJ02000317">
    <property type="protein sequence ID" value="KAF5818952.1"/>
    <property type="molecule type" value="Genomic_DNA"/>
</dbReference>
<sequence length="55" mass="6660">MHVVMVMPCDVFIFIFLELVLVFMIWSRLKLNRRMVRAWLFTSDLTSWISARSRP</sequence>
<proteinExistence type="predicted"/>
<dbReference type="Gramene" id="mRNA:HanXRQr2_Chr02g0072091">
    <property type="protein sequence ID" value="CDS:HanXRQr2_Chr02g0072091.1"/>
    <property type="gene ID" value="HanXRQr2_Chr02g0072091"/>
</dbReference>
<protein>
    <submittedName>
        <fullName evidence="2">Uncharacterized protein</fullName>
    </submittedName>
</protein>
<dbReference type="AlphaFoldDB" id="A0A9K3JQV4"/>
<gene>
    <name evidence="2" type="ORF">HanXRQr2_Chr02g0072091</name>
</gene>
<feature type="transmembrane region" description="Helical" evidence="1">
    <location>
        <begin position="12"/>
        <end position="29"/>
    </location>
</feature>
<comment type="caution">
    <text evidence="2">The sequence shown here is derived from an EMBL/GenBank/DDBJ whole genome shotgun (WGS) entry which is preliminary data.</text>
</comment>
<keyword evidence="1" id="KW-0812">Transmembrane</keyword>
<reference evidence="2" key="2">
    <citation type="submission" date="2020-06" db="EMBL/GenBank/DDBJ databases">
        <title>Helianthus annuus Genome sequencing and assembly Release 2.</title>
        <authorList>
            <person name="Gouzy J."/>
            <person name="Langlade N."/>
            <person name="Munos S."/>
        </authorList>
    </citation>
    <scope>NUCLEOTIDE SEQUENCE</scope>
    <source>
        <tissue evidence="2">Leaves</tissue>
    </source>
</reference>
<keyword evidence="3" id="KW-1185">Reference proteome</keyword>
<evidence type="ECO:0000313" key="3">
    <source>
        <dbReference type="Proteomes" id="UP000215914"/>
    </source>
</evidence>
<name>A0A9K3JQV4_HELAN</name>
<reference evidence="2" key="1">
    <citation type="journal article" date="2017" name="Nature">
        <title>The sunflower genome provides insights into oil metabolism, flowering and Asterid evolution.</title>
        <authorList>
            <person name="Badouin H."/>
            <person name="Gouzy J."/>
            <person name="Grassa C.J."/>
            <person name="Murat F."/>
            <person name="Staton S.E."/>
            <person name="Cottret L."/>
            <person name="Lelandais-Briere C."/>
            <person name="Owens G.L."/>
            <person name="Carrere S."/>
            <person name="Mayjonade B."/>
            <person name="Legrand L."/>
            <person name="Gill N."/>
            <person name="Kane N.C."/>
            <person name="Bowers J.E."/>
            <person name="Hubner S."/>
            <person name="Bellec A."/>
            <person name="Berard A."/>
            <person name="Berges H."/>
            <person name="Blanchet N."/>
            <person name="Boniface M.C."/>
            <person name="Brunel D."/>
            <person name="Catrice O."/>
            <person name="Chaidir N."/>
            <person name="Claudel C."/>
            <person name="Donnadieu C."/>
            <person name="Faraut T."/>
            <person name="Fievet G."/>
            <person name="Helmstetter N."/>
            <person name="King M."/>
            <person name="Knapp S.J."/>
            <person name="Lai Z."/>
            <person name="Le Paslier M.C."/>
            <person name="Lippi Y."/>
            <person name="Lorenzon L."/>
            <person name="Mandel J.R."/>
            <person name="Marage G."/>
            <person name="Marchand G."/>
            <person name="Marquand E."/>
            <person name="Bret-Mestries E."/>
            <person name="Morien E."/>
            <person name="Nambeesan S."/>
            <person name="Nguyen T."/>
            <person name="Pegot-Espagnet P."/>
            <person name="Pouilly N."/>
            <person name="Raftis F."/>
            <person name="Sallet E."/>
            <person name="Schiex T."/>
            <person name="Thomas J."/>
            <person name="Vandecasteele C."/>
            <person name="Vares D."/>
            <person name="Vear F."/>
            <person name="Vautrin S."/>
            <person name="Crespi M."/>
            <person name="Mangin B."/>
            <person name="Burke J.M."/>
            <person name="Salse J."/>
            <person name="Munos S."/>
            <person name="Vincourt P."/>
            <person name="Rieseberg L.H."/>
            <person name="Langlade N.B."/>
        </authorList>
    </citation>
    <scope>NUCLEOTIDE SEQUENCE</scope>
    <source>
        <tissue evidence="2">Leaves</tissue>
    </source>
</reference>